<evidence type="ECO:0000256" key="9">
    <source>
        <dbReference type="ARBA" id="ARBA00023136"/>
    </source>
</evidence>
<name>A0ABV6IXL3_9PROT</name>
<gene>
    <name evidence="12" type="primary">gspG</name>
    <name evidence="12" type="ORF">ACFFIC_22825</name>
</gene>
<keyword evidence="5" id="KW-0488">Methylation</keyword>
<dbReference type="InterPro" id="IPR045584">
    <property type="entry name" value="Pilin-like"/>
</dbReference>
<dbReference type="RefSeq" id="WP_377054670.1">
    <property type="nucleotide sequence ID" value="NZ_JBHLVZ010000083.1"/>
</dbReference>
<evidence type="ECO:0000259" key="11">
    <source>
        <dbReference type="Pfam" id="PF08334"/>
    </source>
</evidence>
<protein>
    <recommendedName>
        <fullName evidence="3">Type II secretion system core protein G</fullName>
    </recommendedName>
</protein>
<dbReference type="EMBL" id="JBHLVZ010000083">
    <property type="protein sequence ID" value="MFC0388351.1"/>
    <property type="molecule type" value="Genomic_DNA"/>
</dbReference>
<comment type="caution">
    <text evidence="12">The sequence shown here is derived from an EMBL/GenBank/DDBJ whole genome shotgun (WGS) entry which is preliminary data.</text>
</comment>
<dbReference type="InterPro" id="IPR010054">
    <property type="entry name" value="Type2_sec_GspG"/>
</dbReference>
<keyword evidence="6" id="KW-0997">Cell inner membrane</keyword>
<dbReference type="PANTHER" id="PTHR30093:SF45">
    <property type="entry name" value="TYPE II SECRETION SYSTEM CORE PROTEIN G"/>
    <property type="match status" value="1"/>
</dbReference>
<evidence type="ECO:0000256" key="4">
    <source>
        <dbReference type="ARBA" id="ARBA00022475"/>
    </source>
</evidence>
<reference evidence="12 13" key="1">
    <citation type="submission" date="2024-09" db="EMBL/GenBank/DDBJ databases">
        <authorList>
            <person name="Sun Q."/>
            <person name="Mori K."/>
        </authorList>
    </citation>
    <scope>NUCLEOTIDE SEQUENCE [LARGE SCALE GENOMIC DNA]</scope>
    <source>
        <strain evidence="12 13">CCM 7468</strain>
    </source>
</reference>
<comment type="similarity">
    <text evidence="2">Belongs to the GSP G family.</text>
</comment>
<comment type="subcellular location">
    <subcellularLocation>
        <location evidence="1">Cell inner membrane</location>
        <topology evidence="1">Single-pass membrane protein</topology>
    </subcellularLocation>
</comment>
<evidence type="ECO:0000256" key="10">
    <source>
        <dbReference type="SAM" id="Phobius"/>
    </source>
</evidence>
<keyword evidence="8 10" id="KW-1133">Transmembrane helix</keyword>
<dbReference type="Pfam" id="PF08334">
    <property type="entry name" value="T2SSG"/>
    <property type="match status" value="1"/>
</dbReference>
<evidence type="ECO:0000256" key="6">
    <source>
        <dbReference type="ARBA" id="ARBA00022519"/>
    </source>
</evidence>
<evidence type="ECO:0000256" key="2">
    <source>
        <dbReference type="ARBA" id="ARBA00009984"/>
    </source>
</evidence>
<dbReference type="PANTHER" id="PTHR30093">
    <property type="entry name" value="GENERAL SECRETION PATHWAY PROTEIN G"/>
    <property type="match status" value="1"/>
</dbReference>
<evidence type="ECO:0000256" key="8">
    <source>
        <dbReference type="ARBA" id="ARBA00022989"/>
    </source>
</evidence>
<dbReference type="InterPro" id="IPR012902">
    <property type="entry name" value="N_methyl_site"/>
</dbReference>
<evidence type="ECO:0000256" key="1">
    <source>
        <dbReference type="ARBA" id="ARBA00004377"/>
    </source>
</evidence>
<keyword evidence="9 10" id="KW-0472">Membrane</keyword>
<dbReference type="PRINTS" id="PR00813">
    <property type="entry name" value="BCTERIALGSPG"/>
</dbReference>
<dbReference type="NCBIfam" id="TIGR01710">
    <property type="entry name" value="typeII_sec_gspG"/>
    <property type="match status" value="1"/>
</dbReference>
<evidence type="ECO:0000256" key="5">
    <source>
        <dbReference type="ARBA" id="ARBA00022481"/>
    </source>
</evidence>
<feature type="transmembrane region" description="Helical" evidence="10">
    <location>
        <begin position="31"/>
        <end position="51"/>
    </location>
</feature>
<dbReference type="Pfam" id="PF07963">
    <property type="entry name" value="N_methyl"/>
    <property type="match status" value="1"/>
</dbReference>
<dbReference type="InterPro" id="IPR000983">
    <property type="entry name" value="Bac_GSPG_pilin"/>
</dbReference>
<evidence type="ECO:0000256" key="3">
    <source>
        <dbReference type="ARBA" id="ARBA00020042"/>
    </source>
</evidence>
<dbReference type="NCBIfam" id="TIGR02532">
    <property type="entry name" value="IV_pilin_GFxxxE"/>
    <property type="match status" value="1"/>
</dbReference>
<keyword evidence="13" id="KW-1185">Reference proteome</keyword>
<evidence type="ECO:0000313" key="13">
    <source>
        <dbReference type="Proteomes" id="UP001589789"/>
    </source>
</evidence>
<dbReference type="SUPFAM" id="SSF54523">
    <property type="entry name" value="Pili subunits"/>
    <property type="match status" value="1"/>
</dbReference>
<evidence type="ECO:0000256" key="7">
    <source>
        <dbReference type="ARBA" id="ARBA00022692"/>
    </source>
</evidence>
<feature type="domain" description="Type II secretion system protein GspG C-terminal" evidence="11">
    <location>
        <begin position="55"/>
        <end position="160"/>
    </location>
</feature>
<dbReference type="InterPro" id="IPR013545">
    <property type="entry name" value="T2SS_protein-GspG_C"/>
</dbReference>
<accession>A0ABV6IXL3</accession>
<sequence length="160" mass="17899">MQHTIRTWPSMAALGHLRFARLRRTAARPGFTLVELLVVLVILGLLASVAAPQAMRYLGGAKHDAAKLQLQGLMTAVDLYRLDVGRYPTREEGLAALMQRPSGVDRWNGPYVRKADQLQDPWSRPYRYRFPGENGVYDLFTLGADDRAGGTGEDRDVTSW</sequence>
<proteinExistence type="inferred from homology"/>
<organism evidence="12 13">
    <name type="scientific">Muricoccus vinaceus</name>
    <dbReference type="NCBI Taxonomy" id="424704"/>
    <lineage>
        <taxon>Bacteria</taxon>
        <taxon>Pseudomonadati</taxon>
        <taxon>Pseudomonadota</taxon>
        <taxon>Alphaproteobacteria</taxon>
        <taxon>Acetobacterales</taxon>
        <taxon>Roseomonadaceae</taxon>
        <taxon>Muricoccus</taxon>
    </lineage>
</organism>
<keyword evidence="7 10" id="KW-0812">Transmembrane</keyword>
<evidence type="ECO:0000313" key="12">
    <source>
        <dbReference type="EMBL" id="MFC0388351.1"/>
    </source>
</evidence>
<keyword evidence="4" id="KW-1003">Cell membrane</keyword>
<dbReference type="Gene3D" id="3.30.700.10">
    <property type="entry name" value="Glycoprotein, Type 4 Pilin"/>
    <property type="match status" value="1"/>
</dbReference>
<dbReference type="Proteomes" id="UP001589789">
    <property type="component" value="Unassembled WGS sequence"/>
</dbReference>